<reference evidence="1 2" key="1">
    <citation type="journal article" date="2007" name="Science">
        <title>The Chlamydomonas genome reveals the evolution of key animal and plant functions.</title>
        <authorList>
            <person name="Merchant S.S."/>
            <person name="Prochnik S.E."/>
            <person name="Vallon O."/>
            <person name="Harris E.H."/>
            <person name="Karpowicz S.J."/>
            <person name="Witman G.B."/>
            <person name="Terry A."/>
            <person name="Salamov A."/>
            <person name="Fritz-Laylin L.K."/>
            <person name="Marechal-Drouard L."/>
            <person name="Marshall W.F."/>
            <person name="Qu L.H."/>
            <person name="Nelson D.R."/>
            <person name="Sanderfoot A.A."/>
            <person name="Spalding M.H."/>
            <person name="Kapitonov V.V."/>
            <person name="Ren Q."/>
            <person name="Ferris P."/>
            <person name="Lindquist E."/>
            <person name="Shapiro H."/>
            <person name="Lucas S.M."/>
            <person name="Grimwood J."/>
            <person name="Schmutz J."/>
            <person name="Cardol P."/>
            <person name="Cerutti H."/>
            <person name="Chanfreau G."/>
            <person name="Chen C.L."/>
            <person name="Cognat V."/>
            <person name="Croft M.T."/>
            <person name="Dent R."/>
            <person name="Dutcher S."/>
            <person name="Fernandez E."/>
            <person name="Fukuzawa H."/>
            <person name="Gonzalez-Ballester D."/>
            <person name="Gonzalez-Halphen D."/>
            <person name="Hallmann A."/>
            <person name="Hanikenne M."/>
            <person name="Hippler M."/>
            <person name="Inwood W."/>
            <person name="Jabbari K."/>
            <person name="Kalanon M."/>
            <person name="Kuras R."/>
            <person name="Lefebvre P.A."/>
            <person name="Lemaire S.D."/>
            <person name="Lobanov A.V."/>
            <person name="Lohr M."/>
            <person name="Manuell A."/>
            <person name="Meier I."/>
            <person name="Mets L."/>
            <person name="Mittag M."/>
            <person name="Mittelmeier T."/>
            <person name="Moroney J.V."/>
            <person name="Moseley J."/>
            <person name="Napoli C."/>
            <person name="Nedelcu A.M."/>
            <person name="Niyogi K."/>
            <person name="Novoselov S.V."/>
            <person name="Paulsen I.T."/>
            <person name="Pazour G."/>
            <person name="Purton S."/>
            <person name="Ral J.P."/>
            <person name="Riano-Pachon D.M."/>
            <person name="Riekhof W."/>
            <person name="Rymarquis L."/>
            <person name="Schroda M."/>
            <person name="Stern D."/>
            <person name="Umen J."/>
            <person name="Willows R."/>
            <person name="Wilson N."/>
            <person name="Zimmer S.L."/>
            <person name="Allmer J."/>
            <person name="Balk J."/>
            <person name="Bisova K."/>
            <person name="Chen C.J."/>
            <person name="Elias M."/>
            <person name="Gendler K."/>
            <person name="Hauser C."/>
            <person name="Lamb M.R."/>
            <person name="Ledford H."/>
            <person name="Long J.C."/>
            <person name="Minagawa J."/>
            <person name="Page M.D."/>
            <person name="Pan J."/>
            <person name="Pootakham W."/>
            <person name="Roje S."/>
            <person name="Rose A."/>
            <person name="Stahlberg E."/>
            <person name="Terauchi A.M."/>
            <person name="Yang P."/>
            <person name="Ball S."/>
            <person name="Bowler C."/>
            <person name="Dieckmann C.L."/>
            <person name="Gladyshev V.N."/>
            <person name="Green P."/>
            <person name="Jorgensen R."/>
            <person name="Mayfield S."/>
            <person name="Mueller-Roeber B."/>
            <person name="Rajamani S."/>
            <person name="Sayre R.T."/>
            <person name="Brokstein P."/>
            <person name="Dubchak I."/>
            <person name="Goodstein D."/>
            <person name="Hornick L."/>
            <person name="Huang Y.W."/>
            <person name="Jhaveri J."/>
            <person name="Luo Y."/>
            <person name="Martinez D."/>
            <person name="Ngau W.C."/>
            <person name="Otillar B."/>
            <person name="Poliakov A."/>
            <person name="Porter A."/>
            <person name="Szajkowski L."/>
            <person name="Werner G."/>
            <person name="Zhou K."/>
            <person name="Grigoriev I.V."/>
            <person name="Rokhsar D.S."/>
            <person name="Grossman A.R."/>
        </authorList>
    </citation>
    <scope>NUCLEOTIDE SEQUENCE [LARGE SCALE GENOMIC DNA]</scope>
    <source>
        <strain evidence="2">CC-503</strain>
    </source>
</reference>
<dbReference type="EMBL" id="CM008976">
    <property type="protein sequence ID" value="PNW72804.1"/>
    <property type="molecule type" value="Genomic_DNA"/>
</dbReference>
<accession>A0A2K3CWY5</accession>
<dbReference type="GeneID" id="66056482"/>
<proteinExistence type="predicted"/>
<organism evidence="1 2">
    <name type="scientific">Chlamydomonas reinhardtii</name>
    <name type="common">Chlamydomonas smithii</name>
    <dbReference type="NCBI Taxonomy" id="3055"/>
    <lineage>
        <taxon>Eukaryota</taxon>
        <taxon>Viridiplantae</taxon>
        <taxon>Chlorophyta</taxon>
        <taxon>core chlorophytes</taxon>
        <taxon>Chlorophyceae</taxon>
        <taxon>CS clade</taxon>
        <taxon>Chlamydomonadales</taxon>
        <taxon>Chlamydomonadaceae</taxon>
        <taxon>Chlamydomonas</taxon>
    </lineage>
</organism>
<evidence type="ECO:0000313" key="2">
    <source>
        <dbReference type="Proteomes" id="UP000006906"/>
    </source>
</evidence>
<protein>
    <submittedName>
        <fullName evidence="1">Uncharacterized protein</fullName>
    </submittedName>
</protein>
<keyword evidence="2" id="KW-1185">Reference proteome</keyword>
<dbReference type="Proteomes" id="UP000006906">
    <property type="component" value="Chromosome 15"/>
</dbReference>
<dbReference type="RefSeq" id="XP_042916565.1">
    <property type="nucleotide sequence ID" value="XM_043070716.1"/>
</dbReference>
<dbReference type="Gramene" id="PNW72804">
    <property type="protein sequence ID" value="PNW72804"/>
    <property type="gene ID" value="CHLRE_15g643515v5"/>
</dbReference>
<dbReference type="AlphaFoldDB" id="A0A2K3CWY5"/>
<sequence length="69" mass="7481">MNALEQAFAEYSEAVAQLGDVGDNIGVLEIHYVDEGRARTAAATLLAQYTASTRTQSAKWGPCTCIYRL</sequence>
<name>A0A2K3CWY5_CHLRE</name>
<dbReference type="KEGG" id="cre:CHLRE_15g643515v5"/>
<evidence type="ECO:0000313" key="1">
    <source>
        <dbReference type="EMBL" id="PNW72804.1"/>
    </source>
</evidence>
<dbReference type="InParanoid" id="A0A2K3CWY5"/>
<gene>
    <name evidence="1" type="ORF">CHLRE_15g643515v5</name>
</gene>